<proteinExistence type="predicted"/>
<name>A0AAD7JWR5_9AGAR</name>
<organism evidence="1 2">
    <name type="scientific">Mycena metata</name>
    <dbReference type="NCBI Taxonomy" id="1033252"/>
    <lineage>
        <taxon>Eukaryota</taxon>
        <taxon>Fungi</taxon>
        <taxon>Dikarya</taxon>
        <taxon>Basidiomycota</taxon>
        <taxon>Agaricomycotina</taxon>
        <taxon>Agaricomycetes</taxon>
        <taxon>Agaricomycetidae</taxon>
        <taxon>Agaricales</taxon>
        <taxon>Marasmiineae</taxon>
        <taxon>Mycenaceae</taxon>
        <taxon>Mycena</taxon>
    </lineage>
</organism>
<dbReference type="Proteomes" id="UP001215598">
    <property type="component" value="Unassembled WGS sequence"/>
</dbReference>
<gene>
    <name evidence="1" type="ORF">B0H16DRAFT_1511860</name>
</gene>
<comment type="caution">
    <text evidence="1">The sequence shown here is derived from an EMBL/GenBank/DDBJ whole genome shotgun (WGS) entry which is preliminary data.</text>
</comment>
<evidence type="ECO:0000313" key="1">
    <source>
        <dbReference type="EMBL" id="KAJ7773314.1"/>
    </source>
</evidence>
<dbReference type="EMBL" id="JARKIB010000013">
    <property type="protein sequence ID" value="KAJ7773314.1"/>
    <property type="molecule type" value="Genomic_DNA"/>
</dbReference>
<protein>
    <submittedName>
        <fullName evidence="1">Uncharacterized protein</fullName>
    </submittedName>
</protein>
<evidence type="ECO:0000313" key="2">
    <source>
        <dbReference type="Proteomes" id="UP001215598"/>
    </source>
</evidence>
<dbReference type="AlphaFoldDB" id="A0AAD7JWR5"/>
<keyword evidence="2" id="KW-1185">Reference proteome</keyword>
<accession>A0AAD7JWR5</accession>
<sequence>MLVTRSCSRRFPLRLRFPRSQSTMALAEHSRPRTMGVFEPPPMPDMSPEIERQLLLPLCKTVRGWHTKGTRIPKITFYHVPSPISHKGLDLLETAHANAAQHFAPLRFTLEVCPAPPPAETLREFVYSLGSGSLRDFLEPNAQRAAATPSFDALYKLVVADPLLLNAPLVYYDGSRVRVDYANLDKTRLFLGARGAEKVIEMLESLRRLSFGVSNLKLLQQLTNSRRTNPRKSRPGR</sequence>
<reference evidence="1" key="1">
    <citation type="submission" date="2023-03" db="EMBL/GenBank/DDBJ databases">
        <title>Massive genome expansion in bonnet fungi (Mycena s.s.) driven by repeated elements and novel gene families across ecological guilds.</title>
        <authorList>
            <consortium name="Lawrence Berkeley National Laboratory"/>
            <person name="Harder C.B."/>
            <person name="Miyauchi S."/>
            <person name="Viragh M."/>
            <person name="Kuo A."/>
            <person name="Thoen E."/>
            <person name="Andreopoulos B."/>
            <person name="Lu D."/>
            <person name="Skrede I."/>
            <person name="Drula E."/>
            <person name="Henrissat B."/>
            <person name="Morin E."/>
            <person name="Kohler A."/>
            <person name="Barry K."/>
            <person name="LaButti K."/>
            <person name="Morin E."/>
            <person name="Salamov A."/>
            <person name="Lipzen A."/>
            <person name="Mereny Z."/>
            <person name="Hegedus B."/>
            <person name="Baldrian P."/>
            <person name="Stursova M."/>
            <person name="Weitz H."/>
            <person name="Taylor A."/>
            <person name="Grigoriev I.V."/>
            <person name="Nagy L.G."/>
            <person name="Martin F."/>
            <person name="Kauserud H."/>
        </authorList>
    </citation>
    <scope>NUCLEOTIDE SEQUENCE</scope>
    <source>
        <strain evidence="1">CBHHK182m</strain>
    </source>
</reference>